<gene>
    <name evidence="2" type="ORF">ERX35_011300</name>
</gene>
<comment type="caution">
    <text evidence="2">The sequence shown here is derived from an EMBL/GenBank/DDBJ whole genome shotgun (WGS) entry which is preliminary data.</text>
</comment>
<feature type="non-terminal residue" evidence="2">
    <location>
        <position position="98"/>
    </location>
</feature>
<protein>
    <recommendedName>
        <fullName evidence="1">DUF6531 domain-containing protein</fullName>
    </recommendedName>
</protein>
<dbReference type="Pfam" id="PF20148">
    <property type="entry name" value="DUF6531"/>
    <property type="match status" value="1"/>
</dbReference>
<accession>A0ABQ6R602</accession>
<organism evidence="2 3">
    <name type="scientific">Macrococcus equipercicus</name>
    <dbReference type="NCBI Taxonomy" id="69967"/>
    <lineage>
        <taxon>Bacteria</taxon>
        <taxon>Bacillati</taxon>
        <taxon>Bacillota</taxon>
        <taxon>Bacilli</taxon>
        <taxon>Bacillales</taxon>
        <taxon>Staphylococcaceae</taxon>
        <taxon>Macrococcus</taxon>
    </lineage>
</organism>
<dbReference type="InterPro" id="IPR045351">
    <property type="entry name" value="DUF6531"/>
</dbReference>
<dbReference type="RefSeq" id="WP_149459984.1">
    <property type="nucleotide sequence ID" value="NZ_SCWC02000030.1"/>
</dbReference>
<feature type="domain" description="DUF6531" evidence="1">
    <location>
        <begin position="33"/>
        <end position="97"/>
    </location>
</feature>
<dbReference type="Proteomes" id="UP000295735">
    <property type="component" value="Unassembled WGS sequence"/>
</dbReference>
<sequence>MEIQKDASPDFGDEEFYPTVDTELGTFNTFNNNQVLSESDASLPGRGPEIEATRSFNSKTNHTGMFGLGWMSGFERRLNIEDTAVTPKVVQYTEEDGS</sequence>
<reference evidence="2 3" key="1">
    <citation type="submission" date="2019-09" db="EMBL/GenBank/DDBJ databases">
        <authorList>
            <person name="Mazhar S."/>
            <person name="Altermann E."/>
            <person name="Hill C."/>
            <person name="Mcauliffe O."/>
        </authorList>
    </citation>
    <scope>NUCLEOTIDE SEQUENCE [LARGE SCALE GENOMIC DNA]</scope>
    <source>
        <strain evidence="2 3">ATCC 51831</strain>
    </source>
</reference>
<evidence type="ECO:0000313" key="3">
    <source>
        <dbReference type="Proteomes" id="UP000295735"/>
    </source>
</evidence>
<proteinExistence type="predicted"/>
<evidence type="ECO:0000259" key="1">
    <source>
        <dbReference type="Pfam" id="PF20148"/>
    </source>
</evidence>
<dbReference type="EMBL" id="SCWC02000030">
    <property type="protein sequence ID" value="KAA1034503.1"/>
    <property type="molecule type" value="Genomic_DNA"/>
</dbReference>
<keyword evidence="3" id="KW-1185">Reference proteome</keyword>
<evidence type="ECO:0000313" key="2">
    <source>
        <dbReference type="EMBL" id="KAA1034503.1"/>
    </source>
</evidence>
<name>A0ABQ6R602_9STAP</name>